<organism evidence="1 2">
    <name type="scientific">Gossypium stocksii</name>
    <dbReference type="NCBI Taxonomy" id="47602"/>
    <lineage>
        <taxon>Eukaryota</taxon>
        <taxon>Viridiplantae</taxon>
        <taxon>Streptophyta</taxon>
        <taxon>Embryophyta</taxon>
        <taxon>Tracheophyta</taxon>
        <taxon>Spermatophyta</taxon>
        <taxon>Magnoliopsida</taxon>
        <taxon>eudicotyledons</taxon>
        <taxon>Gunneridae</taxon>
        <taxon>Pentapetalae</taxon>
        <taxon>rosids</taxon>
        <taxon>malvids</taxon>
        <taxon>Malvales</taxon>
        <taxon>Malvaceae</taxon>
        <taxon>Malvoideae</taxon>
        <taxon>Gossypium</taxon>
    </lineage>
</organism>
<evidence type="ECO:0000313" key="1">
    <source>
        <dbReference type="EMBL" id="KAH1091644.1"/>
    </source>
</evidence>
<reference evidence="1 2" key="1">
    <citation type="journal article" date="2021" name="Plant Biotechnol. J.">
        <title>Multi-omics assisted identification of the key and species-specific regulatory components of drought-tolerant mechanisms in Gossypium stocksii.</title>
        <authorList>
            <person name="Yu D."/>
            <person name="Ke L."/>
            <person name="Zhang D."/>
            <person name="Wu Y."/>
            <person name="Sun Y."/>
            <person name="Mei J."/>
            <person name="Sun J."/>
            <person name="Sun Y."/>
        </authorList>
    </citation>
    <scope>NUCLEOTIDE SEQUENCE [LARGE SCALE GENOMIC DNA]</scope>
    <source>
        <strain evidence="2">cv. E1</strain>
        <tissue evidence="1">Leaf</tissue>
    </source>
</reference>
<dbReference type="AlphaFoldDB" id="A0A9D4A6L4"/>
<protein>
    <submittedName>
        <fullName evidence="1">Uncharacterized protein</fullName>
    </submittedName>
</protein>
<comment type="caution">
    <text evidence="1">The sequence shown here is derived from an EMBL/GenBank/DDBJ whole genome shotgun (WGS) entry which is preliminary data.</text>
</comment>
<dbReference type="EMBL" id="JAIQCV010000006">
    <property type="protein sequence ID" value="KAH1091644.1"/>
    <property type="molecule type" value="Genomic_DNA"/>
</dbReference>
<keyword evidence="2" id="KW-1185">Reference proteome</keyword>
<evidence type="ECO:0000313" key="2">
    <source>
        <dbReference type="Proteomes" id="UP000828251"/>
    </source>
</evidence>
<proteinExistence type="predicted"/>
<gene>
    <name evidence="1" type="ORF">J1N35_018901</name>
</gene>
<name>A0A9D4A6L4_9ROSI</name>
<sequence>MLPFGSGRIRIVAFGIYISWRQVIIKGGHGRVSTGSALAVFTPKFKRRRVSAITDFLPGCRRVTASNYGGGAQDYLVLYVIRCVTIYTALIVNQLKAEGWAFGHMGEGWAFGHMGVQTRM</sequence>
<accession>A0A9D4A6L4</accession>
<dbReference type="Proteomes" id="UP000828251">
    <property type="component" value="Unassembled WGS sequence"/>
</dbReference>